<gene>
    <name evidence="2" type="ORF">MEUPH1_LOCUS2114</name>
</gene>
<dbReference type="Proteomes" id="UP001160148">
    <property type="component" value="Unassembled WGS sequence"/>
</dbReference>
<evidence type="ECO:0000256" key="1">
    <source>
        <dbReference type="SAM" id="MobiDB-lite"/>
    </source>
</evidence>
<dbReference type="GO" id="GO:0005634">
    <property type="term" value="C:nucleus"/>
    <property type="evidence" value="ECO:0007669"/>
    <property type="project" value="TreeGrafter"/>
</dbReference>
<feature type="compositionally biased region" description="Polar residues" evidence="1">
    <location>
        <begin position="88"/>
        <end position="98"/>
    </location>
</feature>
<dbReference type="GO" id="GO:0006355">
    <property type="term" value="P:regulation of DNA-templated transcription"/>
    <property type="evidence" value="ECO:0007669"/>
    <property type="project" value="InterPro"/>
</dbReference>
<dbReference type="InterPro" id="IPR012479">
    <property type="entry name" value="SAP30BP"/>
</dbReference>
<dbReference type="AlphaFoldDB" id="A0AAV0VNA6"/>
<reference evidence="2 3" key="1">
    <citation type="submission" date="2023-01" db="EMBL/GenBank/DDBJ databases">
        <authorList>
            <person name="Whitehead M."/>
        </authorList>
    </citation>
    <scope>NUCLEOTIDE SEQUENCE [LARGE SCALE GENOMIC DNA]</scope>
</reference>
<accession>A0AAV0VNA6</accession>
<keyword evidence="3" id="KW-1185">Reference proteome</keyword>
<feature type="region of interest" description="Disordered" evidence="1">
    <location>
        <begin position="227"/>
        <end position="268"/>
    </location>
</feature>
<proteinExistence type="predicted"/>
<dbReference type="EMBL" id="CARXXK010000001">
    <property type="protein sequence ID" value="CAI6345055.1"/>
    <property type="molecule type" value="Genomic_DNA"/>
</dbReference>
<evidence type="ECO:0000313" key="3">
    <source>
        <dbReference type="Proteomes" id="UP001160148"/>
    </source>
</evidence>
<feature type="compositionally biased region" description="Basic and acidic residues" evidence="1">
    <location>
        <begin position="258"/>
        <end position="267"/>
    </location>
</feature>
<feature type="compositionally biased region" description="Basic and acidic residues" evidence="1">
    <location>
        <begin position="227"/>
        <end position="240"/>
    </location>
</feature>
<dbReference type="PANTHER" id="PTHR13464:SF0">
    <property type="entry name" value="SAP30-BINDING PROTEIN"/>
    <property type="match status" value="1"/>
</dbReference>
<feature type="region of interest" description="Disordered" evidence="1">
    <location>
        <begin position="81"/>
        <end position="105"/>
    </location>
</feature>
<evidence type="ECO:0000313" key="2">
    <source>
        <dbReference type="EMBL" id="CAI6345055.1"/>
    </source>
</evidence>
<sequence length="296" mass="33856">MIILCGLSEYILATNSENNNTLLLQKFKPPDISAFSSKNSINKRMSALASLTANYTDSEDEGTTPSQRRHIEEVSISNVPQEEHVPSPQLQIPNSAPAVTNPDDDKKTNLVSYFEDHDIVMSDEEIDRRSDVDEEDILPPEPHGRCSKELQDKITRLHEKMEKDGMDMNFLIQKRKDFRNPSIYEKLLQFCNINELGTNYPPHLYDPLRWGKESFYEELGRLQKEDMEKRQKERKEKTKVEVVSGTKKTSSINVSSSHKQDDKKSKWDLTTSVTGTKGTIISAFGSLPKKQKLDIH</sequence>
<dbReference type="Pfam" id="PF07818">
    <property type="entry name" value="HCNGP"/>
    <property type="match status" value="1"/>
</dbReference>
<evidence type="ECO:0008006" key="4">
    <source>
        <dbReference type="Google" id="ProtNLM"/>
    </source>
</evidence>
<dbReference type="PANTHER" id="PTHR13464">
    <property type="entry name" value="TRANSCRIPTIONAL REGULATOR PROTEIN HCNGP"/>
    <property type="match status" value="1"/>
</dbReference>
<comment type="caution">
    <text evidence="2">The sequence shown here is derived from an EMBL/GenBank/DDBJ whole genome shotgun (WGS) entry which is preliminary data.</text>
</comment>
<name>A0AAV0VNA6_9HEMI</name>
<protein>
    <recommendedName>
        <fullName evidence="4">SAP30-binding protein</fullName>
    </recommendedName>
</protein>
<organism evidence="2 3">
    <name type="scientific">Macrosiphum euphorbiae</name>
    <name type="common">potato aphid</name>
    <dbReference type="NCBI Taxonomy" id="13131"/>
    <lineage>
        <taxon>Eukaryota</taxon>
        <taxon>Metazoa</taxon>
        <taxon>Ecdysozoa</taxon>
        <taxon>Arthropoda</taxon>
        <taxon>Hexapoda</taxon>
        <taxon>Insecta</taxon>
        <taxon>Pterygota</taxon>
        <taxon>Neoptera</taxon>
        <taxon>Paraneoptera</taxon>
        <taxon>Hemiptera</taxon>
        <taxon>Sternorrhyncha</taxon>
        <taxon>Aphidomorpha</taxon>
        <taxon>Aphidoidea</taxon>
        <taxon>Aphididae</taxon>
        <taxon>Macrosiphini</taxon>
        <taxon>Macrosiphum</taxon>
    </lineage>
</organism>